<feature type="transmembrane region" description="Helical" evidence="8">
    <location>
        <begin position="242"/>
        <end position="263"/>
    </location>
</feature>
<evidence type="ECO:0000256" key="5">
    <source>
        <dbReference type="ARBA" id="ARBA00022989"/>
    </source>
</evidence>
<feature type="transmembrane region" description="Helical" evidence="8">
    <location>
        <begin position="434"/>
        <end position="453"/>
    </location>
</feature>
<dbReference type="GO" id="GO:0005886">
    <property type="term" value="C:plasma membrane"/>
    <property type="evidence" value="ECO:0007669"/>
    <property type="project" value="TreeGrafter"/>
</dbReference>
<keyword evidence="6 8" id="KW-0472">Membrane</keyword>
<keyword evidence="5 8" id="KW-1133">Transmembrane helix</keyword>
<feature type="transmembrane region" description="Helical" evidence="8">
    <location>
        <begin position="367"/>
        <end position="389"/>
    </location>
</feature>
<keyword evidence="10" id="KW-1185">Reference proteome</keyword>
<feature type="transmembrane region" description="Helical" evidence="8">
    <location>
        <begin position="155"/>
        <end position="172"/>
    </location>
</feature>
<comment type="caution">
    <text evidence="9">The sequence shown here is derived from an EMBL/GenBank/DDBJ whole genome shotgun (WGS) entry which is preliminary data.</text>
</comment>
<dbReference type="Proteomes" id="UP000214365">
    <property type="component" value="Unassembled WGS sequence"/>
</dbReference>
<dbReference type="PANTHER" id="PTHR23501:SF107">
    <property type="entry name" value="TRANSPORTER, PUTATIVE (AFU_ORTHOLOGUE AFUA_7G04730)-RELATED"/>
    <property type="match status" value="1"/>
</dbReference>
<evidence type="ECO:0000256" key="8">
    <source>
        <dbReference type="SAM" id="Phobius"/>
    </source>
</evidence>
<reference evidence="9 10" key="1">
    <citation type="submission" date="2015-06" db="EMBL/GenBank/DDBJ databases">
        <title>Talaromyces atroroseus IBT 11181 draft genome.</title>
        <authorList>
            <person name="Rasmussen K.B."/>
            <person name="Rasmussen S."/>
            <person name="Petersen B."/>
            <person name="Sicheritz-Ponten T."/>
            <person name="Mortensen U.H."/>
            <person name="Thrane U."/>
        </authorList>
    </citation>
    <scope>NUCLEOTIDE SEQUENCE [LARGE SCALE GENOMIC DNA]</scope>
    <source>
        <strain evidence="9 10">IBT 11181</strain>
    </source>
</reference>
<feature type="compositionally biased region" description="Polar residues" evidence="7">
    <location>
        <begin position="30"/>
        <end position="42"/>
    </location>
</feature>
<name>A0A225AW91_TALAT</name>
<dbReference type="EMBL" id="LFMY01000004">
    <property type="protein sequence ID" value="OKL61578.1"/>
    <property type="molecule type" value="Genomic_DNA"/>
</dbReference>
<feature type="transmembrane region" description="Helical" evidence="8">
    <location>
        <begin position="459"/>
        <end position="479"/>
    </location>
</feature>
<keyword evidence="4 8" id="KW-0812">Transmembrane</keyword>
<feature type="transmembrane region" description="Helical" evidence="8">
    <location>
        <begin position="213"/>
        <end position="236"/>
    </location>
</feature>
<dbReference type="OrthoDB" id="4078873at2759"/>
<feature type="transmembrane region" description="Helical" evidence="8">
    <location>
        <begin position="298"/>
        <end position="317"/>
    </location>
</feature>
<dbReference type="PANTHER" id="PTHR23501">
    <property type="entry name" value="MAJOR FACILITATOR SUPERFAMILY"/>
    <property type="match status" value="1"/>
</dbReference>
<dbReference type="InterPro" id="IPR036259">
    <property type="entry name" value="MFS_trans_sf"/>
</dbReference>
<dbReference type="FunFam" id="1.20.1250.20:FF:000284">
    <property type="entry name" value="Siderophore iron transporter mirB"/>
    <property type="match status" value="1"/>
</dbReference>
<feature type="transmembrane region" description="Helical" evidence="8">
    <location>
        <begin position="572"/>
        <end position="593"/>
    </location>
</feature>
<keyword evidence="3" id="KW-0813">Transport</keyword>
<evidence type="ECO:0000256" key="7">
    <source>
        <dbReference type="SAM" id="MobiDB-lite"/>
    </source>
</evidence>
<proteinExistence type="inferred from homology"/>
<evidence type="ECO:0000256" key="1">
    <source>
        <dbReference type="ARBA" id="ARBA00004141"/>
    </source>
</evidence>
<protein>
    <recommendedName>
        <fullName evidence="11">Siderophore iron transporter mirB</fullName>
    </recommendedName>
</protein>
<feature type="region of interest" description="Disordered" evidence="7">
    <location>
        <begin position="1"/>
        <end position="42"/>
    </location>
</feature>
<accession>A0A225AW91</accession>
<dbReference type="InterPro" id="IPR011701">
    <property type="entry name" value="MFS"/>
</dbReference>
<evidence type="ECO:0000313" key="9">
    <source>
        <dbReference type="EMBL" id="OKL61578.1"/>
    </source>
</evidence>
<feature type="transmembrane region" description="Helical" evidence="8">
    <location>
        <begin position="95"/>
        <end position="116"/>
    </location>
</feature>
<comment type="subcellular location">
    <subcellularLocation>
        <location evidence="1">Membrane</location>
        <topology evidence="1">Multi-pass membrane protein</topology>
    </subcellularLocation>
</comment>
<organism evidence="9 10">
    <name type="scientific">Talaromyces atroroseus</name>
    <dbReference type="NCBI Taxonomy" id="1441469"/>
    <lineage>
        <taxon>Eukaryota</taxon>
        <taxon>Fungi</taxon>
        <taxon>Dikarya</taxon>
        <taxon>Ascomycota</taxon>
        <taxon>Pezizomycotina</taxon>
        <taxon>Eurotiomycetes</taxon>
        <taxon>Eurotiomycetidae</taxon>
        <taxon>Eurotiales</taxon>
        <taxon>Trichocomaceae</taxon>
        <taxon>Talaromyces</taxon>
        <taxon>Talaromyces sect. Trachyspermi</taxon>
    </lineage>
</organism>
<sequence>MGVIDRIRGRDTSQLNAAAHNPSPVDEKSVSQPQDVPVSDSDTLSLEARAAKEVEAHPDQITADAAAGVQKAEATAMVWGKKTVYAVYAWLRRIWVCYFMLAFQSAVGNNLLFAAYSDFSTAPAITTANILAVIIGGVIKLPIGKIITIWGRAEGLVVFVVVYLVGIIILAACTGPNSYAAGYVLYWIGYDAIYLILDVFIADTSGLRNRAFAFGFSSTPFICTAFTGSLAASSFIKTSGWRWGYGAFAIIMPFVFLPLAIVFKLYQHKAYKMGLYQKEPSGRTLAQSVVHYFIEFDLIGAFLLMAAFILFLLPFSLESYFRITYQSAAFIVMVILGILLFPVFAIWEAYFAPKQFVRWELFKSRTVLGACILSAVLYFSFYCWDLYYYYFVMVVYDLDVTYTGYMTEIYNVGSCFVGPVFGLYIRYTKHFKNACLYFALPLMVLGAGLMIHFRGQDGSINYVIMCQIFIAFAGGTLVIGEDMAVMAASDRMNIPMMLSLIGLSSSLGGSIGTAVAGAIYADTFPKALLSRLPEDAKTNATAIYLGGYSTQLQYPVGSPVRDAINYAWGYNQKYGCVAATCILALGFPAVAVWKNYRVDRKQNKGTVF</sequence>
<dbReference type="Gene3D" id="1.20.1250.20">
    <property type="entry name" value="MFS general substrate transporter like domains"/>
    <property type="match status" value="2"/>
</dbReference>
<feature type="transmembrane region" description="Helical" evidence="8">
    <location>
        <begin position="500"/>
        <end position="521"/>
    </location>
</feature>
<evidence type="ECO:0000256" key="4">
    <source>
        <dbReference type="ARBA" id="ARBA00022692"/>
    </source>
</evidence>
<dbReference type="GO" id="GO:0022857">
    <property type="term" value="F:transmembrane transporter activity"/>
    <property type="evidence" value="ECO:0007669"/>
    <property type="project" value="InterPro"/>
</dbReference>
<dbReference type="GeneID" id="31003022"/>
<gene>
    <name evidence="9" type="ORF">UA08_03267</name>
</gene>
<dbReference type="RefSeq" id="XP_020121699.1">
    <property type="nucleotide sequence ID" value="XM_020265548.1"/>
</dbReference>
<evidence type="ECO:0000256" key="2">
    <source>
        <dbReference type="ARBA" id="ARBA00008335"/>
    </source>
</evidence>
<feature type="transmembrane region" description="Helical" evidence="8">
    <location>
        <begin position="409"/>
        <end position="427"/>
    </location>
</feature>
<dbReference type="Pfam" id="PF07690">
    <property type="entry name" value="MFS_1"/>
    <property type="match status" value="1"/>
</dbReference>
<feature type="compositionally biased region" description="Basic and acidic residues" evidence="7">
    <location>
        <begin position="1"/>
        <end position="11"/>
    </location>
</feature>
<evidence type="ECO:0000256" key="3">
    <source>
        <dbReference type="ARBA" id="ARBA00022448"/>
    </source>
</evidence>
<feature type="transmembrane region" description="Helical" evidence="8">
    <location>
        <begin position="323"/>
        <end position="347"/>
    </location>
</feature>
<feature type="transmembrane region" description="Helical" evidence="8">
    <location>
        <begin position="184"/>
        <end position="201"/>
    </location>
</feature>
<evidence type="ECO:0000313" key="10">
    <source>
        <dbReference type="Proteomes" id="UP000214365"/>
    </source>
</evidence>
<dbReference type="AlphaFoldDB" id="A0A225AW91"/>
<comment type="similarity">
    <text evidence="2">Belongs to the major facilitator superfamily.</text>
</comment>
<feature type="transmembrane region" description="Helical" evidence="8">
    <location>
        <begin position="122"/>
        <end position="143"/>
    </location>
</feature>
<evidence type="ECO:0000256" key="6">
    <source>
        <dbReference type="ARBA" id="ARBA00023136"/>
    </source>
</evidence>
<evidence type="ECO:0008006" key="11">
    <source>
        <dbReference type="Google" id="ProtNLM"/>
    </source>
</evidence>
<dbReference type="SUPFAM" id="SSF103473">
    <property type="entry name" value="MFS general substrate transporter"/>
    <property type="match status" value="2"/>
</dbReference>